<dbReference type="eggNOG" id="COG3315">
    <property type="taxonomic scope" value="Bacteria"/>
</dbReference>
<dbReference type="STRING" id="106370.Francci3_4030"/>
<protein>
    <recommendedName>
        <fullName evidence="3">SAM-dependent methyltransferase</fullName>
    </recommendedName>
</protein>
<dbReference type="SUPFAM" id="SSF53335">
    <property type="entry name" value="S-adenosyl-L-methionine-dependent methyltransferases"/>
    <property type="match status" value="1"/>
</dbReference>
<dbReference type="Proteomes" id="UP000001937">
    <property type="component" value="Chromosome"/>
</dbReference>
<evidence type="ECO:0000313" key="2">
    <source>
        <dbReference type="Proteomes" id="UP000001937"/>
    </source>
</evidence>
<evidence type="ECO:0000313" key="1">
    <source>
        <dbReference type="EMBL" id="ABD13380.1"/>
    </source>
</evidence>
<reference evidence="1 2" key="1">
    <citation type="journal article" date="2007" name="Genome Res.">
        <title>Genome characteristics of facultatively symbiotic Frankia sp. strains reflect host range and host plant biogeography.</title>
        <authorList>
            <person name="Normand P."/>
            <person name="Lapierre P."/>
            <person name="Tisa L.S."/>
            <person name="Gogarten J.P."/>
            <person name="Alloisio N."/>
            <person name="Bagnarol E."/>
            <person name="Bassi C.A."/>
            <person name="Berry A.M."/>
            <person name="Bickhart D.M."/>
            <person name="Choisne N."/>
            <person name="Couloux A."/>
            <person name="Cournoyer B."/>
            <person name="Cruveiller S."/>
            <person name="Daubin V."/>
            <person name="Demange N."/>
            <person name="Francino M.P."/>
            <person name="Goltsman E."/>
            <person name="Huang Y."/>
            <person name="Kopp O.R."/>
            <person name="Labarre L."/>
            <person name="Lapidus A."/>
            <person name="Lavire C."/>
            <person name="Marechal J."/>
            <person name="Martinez M."/>
            <person name="Mastronunzio J.E."/>
            <person name="Mullin B.C."/>
            <person name="Niemann J."/>
            <person name="Pujic P."/>
            <person name="Rawnsley T."/>
            <person name="Rouy Z."/>
            <person name="Schenowitz C."/>
            <person name="Sellstedt A."/>
            <person name="Tavares F."/>
            <person name="Tomkins J.P."/>
            <person name="Vallenet D."/>
            <person name="Valverde C."/>
            <person name="Wall L.G."/>
            <person name="Wang Y."/>
            <person name="Medigue C."/>
            <person name="Benson D.R."/>
        </authorList>
    </citation>
    <scope>NUCLEOTIDE SEQUENCE [LARGE SCALE GENOMIC DNA]</scope>
    <source>
        <strain evidence="2">DSM 45818 / CECT 9043 / CcI3</strain>
    </source>
</reference>
<sequence length="173" mass="18616">MPDAMCSPGVVPIVLVHARALLASTPEGRAAYLDADFRNPEGILEPEQLRETLDLGRPMAVSLIAIVQFITDDAIVQDIIDRLMRPLPAGSILALSTATADSAPEEARAGEAAYNANGIPLIARDKSTVERFFDGLELLDPGVVLVHHWHPDEEAAALDDAHVYMYGGIARKP</sequence>
<dbReference type="RefSeq" id="WP_011438400.1">
    <property type="nucleotide sequence ID" value="NZ_JENI01000025.1"/>
</dbReference>
<name>Q2J5R2_FRACC</name>
<dbReference type="EMBL" id="CP000249">
    <property type="protein sequence ID" value="ABD13380.1"/>
    <property type="molecule type" value="Genomic_DNA"/>
</dbReference>
<gene>
    <name evidence="1" type="ordered locus">Francci3_4030</name>
</gene>
<accession>Q2J5R2</accession>
<dbReference type="Pfam" id="PF04672">
    <property type="entry name" value="Methyltransf_19"/>
    <property type="match status" value="1"/>
</dbReference>
<dbReference type="Gene3D" id="3.40.50.150">
    <property type="entry name" value="Vaccinia Virus protein VP39"/>
    <property type="match status" value="1"/>
</dbReference>
<dbReference type="HOGENOM" id="CLU_067079_2_0_11"/>
<keyword evidence="2" id="KW-1185">Reference proteome</keyword>
<organism evidence="1 2">
    <name type="scientific">Frankia casuarinae (strain DSM 45818 / CECT 9043 / HFP020203 / CcI3)</name>
    <dbReference type="NCBI Taxonomy" id="106370"/>
    <lineage>
        <taxon>Bacteria</taxon>
        <taxon>Bacillati</taxon>
        <taxon>Actinomycetota</taxon>
        <taxon>Actinomycetes</taxon>
        <taxon>Frankiales</taxon>
        <taxon>Frankiaceae</taxon>
        <taxon>Frankia</taxon>
    </lineage>
</organism>
<dbReference type="InterPro" id="IPR029063">
    <property type="entry name" value="SAM-dependent_MTases_sf"/>
</dbReference>
<proteinExistence type="predicted"/>
<dbReference type="KEGG" id="fra:Francci3_4030"/>
<dbReference type="InterPro" id="IPR006764">
    <property type="entry name" value="SAM_dep_MeTrfase_SAV2177_type"/>
</dbReference>
<dbReference type="PhylomeDB" id="Q2J5R2"/>
<dbReference type="AlphaFoldDB" id="Q2J5R2"/>
<evidence type="ECO:0008006" key="3">
    <source>
        <dbReference type="Google" id="ProtNLM"/>
    </source>
</evidence>